<keyword evidence="3" id="KW-1185">Reference proteome</keyword>
<protein>
    <recommendedName>
        <fullName evidence="4">Bacterial Ig domain-containing protein</fullName>
    </recommendedName>
</protein>
<evidence type="ECO:0008006" key="4">
    <source>
        <dbReference type="Google" id="ProtNLM"/>
    </source>
</evidence>
<sequence>MKHQQGLILACVAAAALVACGGGGGGTTSAPPTSTPASTGSFLDGTAAFGAPLAQAKITITDVNGKTVTVTANDAGNYKADVTGLKAPLLITATAPSGDALRVYHALWATDVPAGSTSHANVTQLTEAIVALASSDGSTPGEFASAANLKALDPARLQKAQDIVKALVKDVAAALGAAGYDPLTVGFTADSIGSADKLLDLLKVSLDQNGVTLRLVGVSAPASADGAAANTVVTVKDATAGAPTALPAPTITDSLTAFDPWVASLNKCLALPAAQRVNVDASGAPTAFLGDCAKISGFTTNYLRNGYTLLQYWGKQLHDVIPDAAVVTRPEVLGFFKTDSGDDTALVRFTYNSPKGGGSYVETAHKTAGLWLLEGNQRKYDAGVIMRMVRATDASTNPYIPPTGPDAGKSVGWFNALSSRIHLQFNQAGPNGASVYAVRVKGPGLPAAGIVLARSSACGTSEYLATYSNDGTVPTAPTAGTTVMPLPSTSTSNRYTLGVAPIGNGYTGSDFYNEWRGRNSDGSPSTSRSNMVAPAPGVDVAAIPLLARYVFEVFKAGSNVPADTFAVRAVTKPLSAAFAAKLPWADPTADALQYVKPTNTALAASLDSASLSWSTPAGAPPVTSAYLYGSGSDGSTMQADANVTALGDTSLTVKAAAERNGNGLTCASAKIPAFTATTGSREIGLRQATVDGLALQSITQHLARTAAK</sequence>
<evidence type="ECO:0000313" key="3">
    <source>
        <dbReference type="Proteomes" id="UP000197446"/>
    </source>
</evidence>
<keyword evidence="1" id="KW-0732">Signal</keyword>
<dbReference type="EMBL" id="NISI01000005">
    <property type="protein sequence ID" value="OWR03737.1"/>
    <property type="molecule type" value="Genomic_DNA"/>
</dbReference>
<reference evidence="2 3" key="1">
    <citation type="journal article" date="2007" name="Int. J. Syst. Evol. Microbiol.">
        <title>Description of Pelomonas aquatica sp. nov. and Pelomonas puraquae sp. nov., isolated from industrial and haemodialysis water.</title>
        <authorList>
            <person name="Gomila M."/>
            <person name="Bowien B."/>
            <person name="Falsen E."/>
            <person name="Moore E.R."/>
            <person name="Lalucat J."/>
        </authorList>
    </citation>
    <scope>NUCLEOTIDE SEQUENCE [LARGE SCALE GENOMIC DNA]</scope>
    <source>
        <strain evidence="2 3">CCUG 52769</strain>
    </source>
</reference>
<gene>
    <name evidence="2" type="ORF">CDO81_14745</name>
</gene>
<evidence type="ECO:0000256" key="1">
    <source>
        <dbReference type="SAM" id="SignalP"/>
    </source>
</evidence>
<accession>A0A254NBH2</accession>
<evidence type="ECO:0000313" key="2">
    <source>
        <dbReference type="EMBL" id="OWR03737.1"/>
    </source>
</evidence>
<proteinExistence type="predicted"/>
<dbReference type="PROSITE" id="PS51257">
    <property type="entry name" value="PROKAR_LIPOPROTEIN"/>
    <property type="match status" value="1"/>
</dbReference>
<feature type="signal peptide" evidence="1">
    <location>
        <begin position="1"/>
        <end position="21"/>
    </location>
</feature>
<dbReference type="OrthoDB" id="5619888at2"/>
<dbReference type="RefSeq" id="WP_088483976.1">
    <property type="nucleotide sequence ID" value="NZ_NISI01000005.1"/>
</dbReference>
<name>A0A254NBH2_9BURK</name>
<feature type="chain" id="PRO_5012197240" description="Bacterial Ig domain-containing protein" evidence="1">
    <location>
        <begin position="22"/>
        <end position="708"/>
    </location>
</feature>
<dbReference type="AlphaFoldDB" id="A0A254NBH2"/>
<organism evidence="2 3">
    <name type="scientific">Roseateles puraquae</name>
    <dbReference type="NCBI Taxonomy" id="431059"/>
    <lineage>
        <taxon>Bacteria</taxon>
        <taxon>Pseudomonadati</taxon>
        <taxon>Pseudomonadota</taxon>
        <taxon>Betaproteobacteria</taxon>
        <taxon>Burkholderiales</taxon>
        <taxon>Sphaerotilaceae</taxon>
        <taxon>Roseateles</taxon>
    </lineage>
</organism>
<dbReference type="Proteomes" id="UP000197446">
    <property type="component" value="Unassembled WGS sequence"/>
</dbReference>
<comment type="caution">
    <text evidence="2">The sequence shown here is derived from an EMBL/GenBank/DDBJ whole genome shotgun (WGS) entry which is preliminary data.</text>
</comment>